<dbReference type="GO" id="GO:0000118">
    <property type="term" value="C:histone deacetylase complex"/>
    <property type="evidence" value="ECO:0007669"/>
    <property type="project" value="TreeGrafter"/>
</dbReference>
<dbReference type="GO" id="GO:0032454">
    <property type="term" value="F:histone H3K9 demethylase activity"/>
    <property type="evidence" value="ECO:0007669"/>
    <property type="project" value="InterPro"/>
</dbReference>
<dbReference type="GO" id="GO:0006357">
    <property type="term" value="P:regulation of transcription by RNA polymerase II"/>
    <property type="evidence" value="ECO:0007669"/>
    <property type="project" value="TreeGrafter"/>
</dbReference>
<name>A0AAV7E4B9_ARIFI</name>
<evidence type="ECO:0000256" key="8">
    <source>
        <dbReference type="SAM" id="MobiDB-lite"/>
    </source>
</evidence>
<sequence length="980" mass="110931">MEFSRSNNVDDNVGIPEDLRCKRSDGKQWRCSALSMPDKTVCEKHYIQAKKRAANSAMRASLKKAKRKPIDEGDFYLESKTDDGDVSLVNSDGGEYHTSVSKKKHKDKSSKRQPLYSPERVMKNLPNRKFHRVADNSSRDIHDENHPNSSYREPNSTTDSLRSKSQKNSNGSNLGDQSSKSSDSSADAGGQTCHQCRRSDRATVIWCLRCDKRGYCDVCISKRYPDIPMEEIERACPACRGACTCKACFHPDSLIKVRIREIAPKDKLQYMHRLLFLVLPVIKQIHLDQSLELELETRVRGVKTDIPRAKVHPDEQMCCDCCKVPIIDYHRHCPSCLYDLCLTCCRDLRHASLACETVELSERQQIVKDEGEPTAETLPKLHESARSADAIELLRAFPDWKPNSDGSIPCPPKENGGCGCESLPLRRIFKMNWVAKLVKNAEEMVNGCNVCSMTGPRSCFACNGAMASEVSEISDAKFLKAANRKDSNDNYLYCPAPQDIKLDGIGHFQTHWHRGEPILVKHMADFWSTSSWEPTVLWRGIQETSQDYIKEDSGIVKAVDCLDKSEVEIEVDQFIKGYSEGCLSRDGERQMLKLKDWPHPSALEEFLYYQRPEFISKLPLLEYIHSKWGLLNLAAKLPHDSLQADVGPKLFIAYGTSEELGRGDSVISLHVNMGDMVCLLMHTAGVKLQSWKQERDQKTQEIREAIEQKSTNDQELLEGGPIGESEQTLEDEGKSLDGTSNKCYKEDEYGLEDAEMNDITGDEICNTTASNSGELQEVDTSHEEKDNEDIDSENYHAGALWDIFRRQDVPKLNEYLRIHSGEFGVPGLSVDASSVHAVYDQAIFLNRDHIQRLKEEYEIEPWTFQQDISEAVFIPAGCAFQMRNLKSNVQLGLDFLSPESLEVSVRLAQDIRRLPNDHEAKLQMLEVGKMSLYAASSAIREIQKMALDRRLGPELGCEDRNLTALVSENIEKLIKWRRSI</sequence>
<comment type="caution">
    <text evidence="7">Lacks conserved residue(s) required for the propagation of feature annotation.</text>
</comment>
<dbReference type="InterPro" id="IPR045109">
    <property type="entry name" value="LSDs-like"/>
</dbReference>
<gene>
    <name evidence="11" type="ORF">H6P81_015105</name>
</gene>
<feature type="domain" description="JmjC" evidence="9">
    <location>
        <begin position="626"/>
        <end position="912"/>
    </location>
</feature>
<dbReference type="GO" id="GO:0046872">
    <property type="term" value="F:metal ion binding"/>
    <property type="evidence" value="ECO:0007669"/>
    <property type="project" value="UniProtKB-KW"/>
</dbReference>
<dbReference type="Proteomes" id="UP000825729">
    <property type="component" value="Unassembled WGS sequence"/>
</dbReference>
<feature type="compositionally biased region" description="Low complexity" evidence="8">
    <location>
        <begin position="175"/>
        <end position="191"/>
    </location>
</feature>
<evidence type="ECO:0000313" key="12">
    <source>
        <dbReference type="Proteomes" id="UP000825729"/>
    </source>
</evidence>
<evidence type="ECO:0000259" key="10">
    <source>
        <dbReference type="PROSITE" id="PS51667"/>
    </source>
</evidence>
<dbReference type="PANTHER" id="PTHR12549">
    <property type="entry name" value="JMJC DOMAIN-CONTAINING HISTONE DEMETHYLATION PROTEIN"/>
    <property type="match status" value="1"/>
</dbReference>
<feature type="region of interest" description="Disordered" evidence="8">
    <location>
        <begin position="52"/>
        <end position="193"/>
    </location>
</feature>
<dbReference type="GO" id="GO:0031490">
    <property type="term" value="F:chromatin DNA binding"/>
    <property type="evidence" value="ECO:0007669"/>
    <property type="project" value="TreeGrafter"/>
</dbReference>
<feature type="region of interest" description="Disordered" evidence="8">
    <location>
        <begin position="763"/>
        <end position="791"/>
    </location>
</feature>
<dbReference type="AlphaFoldDB" id="A0AAV7E4B9"/>
<dbReference type="InterPro" id="IPR014977">
    <property type="entry name" value="WRC_dom"/>
</dbReference>
<feature type="compositionally biased region" description="Polar residues" evidence="8">
    <location>
        <begin position="147"/>
        <end position="160"/>
    </location>
</feature>
<keyword evidence="6" id="KW-0539">Nucleus</keyword>
<feature type="compositionally biased region" description="Basic residues" evidence="8">
    <location>
        <begin position="100"/>
        <end position="111"/>
    </location>
</feature>
<dbReference type="Pfam" id="PF10497">
    <property type="entry name" value="zf-4CXXC_R1"/>
    <property type="match status" value="1"/>
</dbReference>
<evidence type="ECO:0000256" key="6">
    <source>
        <dbReference type="ARBA" id="ARBA00023242"/>
    </source>
</evidence>
<keyword evidence="3" id="KW-0479">Metal-binding</keyword>
<dbReference type="InterPro" id="IPR018866">
    <property type="entry name" value="Znf-4CXXC_R1"/>
</dbReference>
<dbReference type="Gene3D" id="2.60.120.650">
    <property type="entry name" value="Cupin"/>
    <property type="match status" value="1"/>
</dbReference>
<dbReference type="EMBL" id="JAINDJ010000006">
    <property type="protein sequence ID" value="KAG9443765.1"/>
    <property type="molecule type" value="Genomic_DNA"/>
</dbReference>
<dbReference type="PANTHER" id="PTHR12549:SF17">
    <property type="entry name" value="E3 UBIQUITIN-PROTEIN LIGASE JMJ24"/>
    <property type="match status" value="1"/>
</dbReference>
<feature type="region of interest" description="Disordered" evidence="8">
    <location>
        <begin position="706"/>
        <end position="742"/>
    </location>
</feature>
<evidence type="ECO:0008006" key="13">
    <source>
        <dbReference type="Google" id="ProtNLM"/>
    </source>
</evidence>
<dbReference type="GO" id="GO:0000785">
    <property type="term" value="C:chromatin"/>
    <property type="evidence" value="ECO:0007669"/>
    <property type="project" value="TreeGrafter"/>
</dbReference>
<evidence type="ECO:0000256" key="4">
    <source>
        <dbReference type="ARBA" id="ARBA00023015"/>
    </source>
</evidence>
<evidence type="ECO:0000256" key="7">
    <source>
        <dbReference type="PROSITE-ProRule" id="PRU01002"/>
    </source>
</evidence>
<dbReference type="PROSITE" id="PS51667">
    <property type="entry name" value="WRC"/>
    <property type="match status" value="1"/>
</dbReference>
<comment type="caution">
    <text evidence="11">The sequence shown here is derived from an EMBL/GenBank/DDBJ whole genome shotgun (WGS) entry which is preliminary data.</text>
</comment>
<dbReference type="Pfam" id="PF08879">
    <property type="entry name" value="WRC"/>
    <property type="match status" value="1"/>
</dbReference>
<dbReference type="GO" id="GO:0003712">
    <property type="term" value="F:transcription coregulator activity"/>
    <property type="evidence" value="ECO:0007669"/>
    <property type="project" value="TreeGrafter"/>
</dbReference>
<evidence type="ECO:0000256" key="1">
    <source>
        <dbReference type="ARBA" id="ARBA00004123"/>
    </source>
</evidence>
<evidence type="ECO:0000256" key="2">
    <source>
        <dbReference type="ARBA" id="ARBA00006801"/>
    </source>
</evidence>
<dbReference type="PROSITE" id="PS51184">
    <property type="entry name" value="JMJC"/>
    <property type="match status" value="1"/>
</dbReference>
<protein>
    <recommendedName>
        <fullName evidence="13">Lysine-specific demethylase JMJ25</fullName>
    </recommendedName>
</protein>
<dbReference type="SMART" id="SM00558">
    <property type="entry name" value="JmjC"/>
    <property type="match status" value="1"/>
</dbReference>
<proteinExistence type="inferred from homology"/>
<comment type="similarity">
    <text evidence="2">Belongs to the JARID1 histone demethylase family.</text>
</comment>
<evidence type="ECO:0000259" key="9">
    <source>
        <dbReference type="PROSITE" id="PS51184"/>
    </source>
</evidence>
<keyword evidence="12" id="KW-1185">Reference proteome</keyword>
<reference evidence="11 12" key="1">
    <citation type="submission" date="2021-07" db="EMBL/GenBank/DDBJ databases">
        <title>The Aristolochia fimbriata genome: insights into angiosperm evolution, floral development and chemical biosynthesis.</title>
        <authorList>
            <person name="Jiao Y."/>
        </authorList>
    </citation>
    <scope>NUCLEOTIDE SEQUENCE [LARGE SCALE GENOMIC DNA]</scope>
    <source>
        <strain evidence="11">IBCAS-2021</strain>
        <tissue evidence="11">Leaf</tissue>
    </source>
</reference>
<accession>A0AAV7E4B9</accession>
<keyword evidence="5" id="KW-0804">Transcription</keyword>
<evidence type="ECO:0000256" key="5">
    <source>
        <dbReference type="ARBA" id="ARBA00023163"/>
    </source>
</evidence>
<organism evidence="11 12">
    <name type="scientific">Aristolochia fimbriata</name>
    <name type="common">White veined hardy Dutchman's pipe vine</name>
    <dbReference type="NCBI Taxonomy" id="158543"/>
    <lineage>
        <taxon>Eukaryota</taxon>
        <taxon>Viridiplantae</taxon>
        <taxon>Streptophyta</taxon>
        <taxon>Embryophyta</taxon>
        <taxon>Tracheophyta</taxon>
        <taxon>Spermatophyta</taxon>
        <taxon>Magnoliopsida</taxon>
        <taxon>Magnoliidae</taxon>
        <taxon>Piperales</taxon>
        <taxon>Aristolochiaceae</taxon>
        <taxon>Aristolochia</taxon>
    </lineage>
</organism>
<keyword evidence="4" id="KW-0805">Transcription regulation</keyword>
<evidence type="ECO:0000256" key="3">
    <source>
        <dbReference type="ARBA" id="ARBA00022723"/>
    </source>
</evidence>
<feature type="compositionally biased region" description="Basic and acidic residues" evidence="8">
    <location>
        <begin position="132"/>
        <end position="146"/>
    </location>
</feature>
<feature type="domain" description="WRC" evidence="10">
    <location>
        <begin position="15"/>
        <end position="59"/>
    </location>
</feature>
<evidence type="ECO:0000313" key="11">
    <source>
        <dbReference type="EMBL" id="KAG9443765.1"/>
    </source>
</evidence>
<dbReference type="SUPFAM" id="SSF51197">
    <property type="entry name" value="Clavaminate synthase-like"/>
    <property type="match status" value="1"/>
</dbReference>
<feature type="compositionally biased region" description="Polar residues" evidence="8">
    <location>
        <begin position="765"/>
        <end position="774"/>
    </location>
</feature>
<dbReference type="InterPro" id="IPR003347">
    <property type="entry name" value="JmjC_dom"/>
</dbReference>
<comment type="subcellular location">
    <subcellularLocation>
        <location evidence="1">Nucleus</location>
    </subcellularLocation>
</comment>